<evidence type="ECO:0000256" key="2">
    <source>
        <dbReference type="SAM" id="SignalP"/>
    </source>
</evidence>
<feature type="region of interest" description="Disordered" evidence="1">
    <location>
        <begin position="125"/>
        <end position="158"/>
    </location>
</feature>
<sequence length="179" mass="17122">MLAAAIAIAAAAGAAAAQAAATAPPAACSAACSPVVSGMAKCKTDANPASSAEWSTVAATLSKCICPVLQAAAGDQCLLCIQQSDFGSPATKLFTLIKQGCFNGDQTRTTADIAAVWGVTLAGGSDTGSGSSPSQPPSSQSPSSLGATSVPSPKSASGASSVAASIFGVLAAAVPLMFV</sequence>
<keyword evidence="4" id="KW-1185">Reference proteome</keyword>
<protein>
    <recommendedName>
        <fullName evidence="5">Extracellular membrane protein CFEM domain-containing protein</fullName>
    </recommendedName>
</protein>
<proteinExistence type="predicted"/>
<organism evidence="3 4">
    <name type="scientific">Polyrhizophydium stewartii</name>
    <dbReference type="NCBI Taxonomy" id="2732419"/>
    <lineage>
        <taxon>Eukaryota</taxon>
        <taxon>Fungi</taxon>
        <taxon>Fungi incertae sedis</taxon>
        <taxon>Chytridiomycota</taxon>
        <taxon>Chytridiomycota incertae sedis</taxon>
        <taxon>Chytridiomycetes</taxon>
        <taxon>Rhizophydiales</taxon>
        <taxon>Rhizophydiales incertae sedis</taxon>
        <taxon>Polyrhizophydium</taxon>
    </lineage>
</organism>
<feature type="signal peptide" evidence="2">
    <location>
        <begin position="1"/>
        <end position="16"/>
    </location>
</feature>
<gene>
    <name evidence="3" type="ORF">HK105_205258</name>
</gene>
<dbReference type="Proteomes" id="UP001527925">
    <property type="component" value="Unassembled WGS sequence"/>
</dbReference>
<evidence type="ECO:0008006" key="5">
    <source>
        <dbReference type="Google" id="ProtNLM"/>
    </source>
</evidence>
<reference evidence="3 4" key="1">
    <citation type="submission" date="2023-09" db="EMBL/GenBank/DDBJ databases">
        <title>Pangenome analysis of Batrachochytrium dendrobatidis and related Chytrids.</title>
        <authorList>
            <person name="Yacoub M.N."/>
            <person name="Stajich J.E."/>
            <person name="James T.Y."/>
        </authorList>
    </citation>
    <scope>NUCLEOTIDE SEQUENCE [LARGE SCALE GENOMIC DNA]</scope>
    <source>
        <strain evidence="3 4">JEL0888</strain>
    </source>
</reference>
<evidence type="ECO:0000256" key="1">
    <source>
        <dbReference type="SAM" id="MobiDB-lite"/>
    </source>
</evidence>
<feature type="chain" id="PRO_5045202300" description="Extracellular membrane protein CFEM domain-containing protein" evidence="2">
    <location>
        <begin position="17"/>
        <end position="179"/>
    </location>
</feature>
<keyword evidence="2" id="KW-0732">Signal</keyword>
<dbReference type="EMBL" id="JADGIZ020000026">
    <property type="protein sequence ID" value="KAL2915152.1"/>
    <property type="molecule type" value="Genomic_DNA"/>
</dbReference>
<evidence type="ECO:0000313" key="3">
    <source>
        <dbReference type="EMBL" id="KAL2915152.1"/>
    </source>
</evidence>
<evidence type="ECO:0000313" key="4">
    <source>
        <dbReference type="Proteomes" id="UP001527925"/>
    </source>
</evidence>
<comment type="caution">
    <text evidence="3">The sequence shown here is derived from an EMBL/GenBank/DDBJ whole genome shotgun (WGS) entry which is preliminary data.</text>
</comment>
<name>A0ABR4N6K5_9FUNG</name>
<accession>A0ABR4N6K5</accession>